<dbReference type="OrthoDB" id="8559161at2"/>
<keyword evidence="2 5" id="KW-0812">Transmembrane</keyword>
<evidence type="ECO:0000256" key="2">
    <source>
        <dbReference type="ARBA" id="ARBA00022692"/>
    </source>
</evidence>
<feature type="transmembrane region" description="Helical" evidence="5">
    <location>
        <begin position="69"/>
        <end position="90"/>
    </location>
</feature>
<accession>A0A4R3W102</accession>
<sequence length="264" mass="28349">MEIIGYIASILIGVLLGLIGGGGSILTVPVLVYLFDVLPVTATAYSLFIVGTTSIVGSITYFKKGLVNIKTAVVFGIPSIFAVFLTRKYILPAIPDSLFTLAEFEVTKDIFLMILFAVLMVVAAYTMLKGKKSDTKPDAEPQKFNYPMILLEGSFVGVLTGLVGAGGGFLIIPALVLFSKLPMKEAVGTSLVIIAAKSLIGFTGELGNASLDWTFLITLTSLSIVGIFIGSYLTKFINSDKLKPAFGVFVLLMGIYILFKEIWF</sequence>
<organism evidence="6 7">
    <name type="scientific">Sphingobacterium alimentarium</name>
    <dbReference type="NCBI Taxonomy" id="797292"/>
    <lineage>
        <taxon>Bacteria</taxon>
        <taxon>Pseudomonadati</taxon>
        <taxon>Bacteroidota</taxon>
        <taxon>Sphingobacteriia</taxon>
        <taxon>Sphingobacteriales</taxon>
        <taxon>Sphingobacteriaceae</taxon>
        <taxon>Sphingobacterium</taxon>
    </lineage>
</organism>
<proteinExistence type="inferred from homology"/>
<dbReference type="Pfam" id="PF01925">
    <property type="entry name" value="TauE"/>
    <property type="match status" value="1"/>
</dbReference>
<dbReference type="AlphaFoldDB" id="A0A4R3W102"/>
<dbReference type="EMBL" id="SMBZ01000004">
    <property type="protein sequence ID" value="TCV19522.1"/>
    <property type="molecule type" value="Genomic_DNA"/>
</dbReference>
<keyword evidence="3 5" id="KW-1133">Transmembrane helix</keyword>
<feature type="transmembrane region" description="Helical" evidence="5">
    <location>
        <begin position="110"/>
        <end position="128"/>
    </location>
</feature>
<evidence type="ECO:0000256" key="3">
    <source>
        <dbReference type="ARBA" id="ARBA00022989"/>
    </source>
</evidence>
<evidence type="ECO:0000256" key="1">
    <source>
        <dbReference type="ARBA" id="ARBA00004141"/>
    </source>
</evidence>
<comment type="subcellular location">
    <subcellularLocation>
        <location evidence="5">Cell membrane</location>
        <topology evidence="5">Multi-pass membrane protein</topology>
    </subcellularLocation>
    <subcellularLocation>
        <location evidence="1">Membrane</location>
        <topology evidence="1">Multi-pass membrane protein</topology>
    </subcellularLocation>
</comment>
<evidence type="ECO:0000256" key="4">
    <source>
        <dbReference type="ARBA" id="ARBA00023136"/>
    </source>
</evidence>
<dbReference type="InterPro" id="IPR051598">
    <property type="entry name" value="TSUP/Inactive_protease-like"/>
</dbReference>
<gene>
    <name evidence="6" type="ORF">EDC17_100444</name>
</gene>
<feature type="transmembrane region" description="Helical" evidence="5">
    <location>
        <begin position="245"/>
        <end position="263"/>
    </location>
</feature>
<protein>
    <recommendedName>
        <fullName evidence="5">Probable membrane transporter protein</fullName>
    </recommendedName>
</protein>
<feature type="transmembrane region" description="Helical" evidence="5">
    <location>
        <begin position="44"/>
        <end position="62"/>
    </location>
</feature>
<dbReference type="PANTHER" id="PTHR43701">
    <property type="entry name" value="MEMBRANE TRANSPORTER PROTEIN MJ0441-RELATED"/>
    <property type="match status" value="1"/>
</dbReference>
<keyword evidence="5" id="KW-1003">Cell membrane</keyword>
<dbReference type="PANTHER" id="PTHR43701:SF2">
    <property type="entry name" value="MEMBRANE TRANSPORTER PROTEIN YJNA-RELATED"/>
    <property type="match status" value="1"/>
</dbReference>
<keyword evidence="4 5" id="KW-0472">Membrane</keyword>
<name>A0A4R3W102_9SPHI</name>
<keyword evidence="7" id="KW-1185">Reference proteome</keyword>
<evidence type="ECO:0000313" key="7">
    <source>
        <dbReference type="Proteomes" id="UP000295197"/>
    </source>
</evidence>
<comment type="caution">
    <text evidence="6">The sequence shown here is derived from an EMBL/GenBank/DDBJ whole genome shotgun (WGS) entry which is preliminary data.</text>
</comment>
<evidence type="ECO:0000256" key="5">
    <source>
        <dbReference type="RuleBase" id="RU363041"/>
    </source>
</evidence>
<dbReference type="GO" id="GO:0005886">
    <property type="term" value="C:plasma membrane"/>
    <property type="evidence" value="ECO:0007669"/>
    <property type="project" value="UniProtKB-SubCell"/>
</dbReference>
<dbReference type="InterPro" id="IPR002781">
    <property type="entry name" value="TM_pro_TauE-like"/>
</dbReference>
<dbReference type="RefSeq" id="WP_132776608.1">
    <property type="nucleotide sequence ID" value="NZ_SMBZ01000004.1"/>
</dbReference>
<comment type="similarity">
    <text evidence="5">Belongs to the 4-toluene sulfonate uptake permease (TSUP) (TC 2.A.102) family.</text>
</comment>
<evidence type="ECO:0000313" key="6">
    <source>
        <dbReference type="EMBL" id="TCV19522.1"/>
    </source>
</evidence>
<reference evidence="6 7" key="1">
    <citation type="submission" date="2019-03" db="EMBL/GenBank/DDBJ databases">
        <title>Genomic Encyclopedia of Type Strains, Phase IV (KMG-IV): sequencing the most valuable type-strain genomes for metagenomic binning, comparative biology and taxonomic classification.</title>
        <authorList>
            <person name="Goeker M."/>
        </authorList>
    </citation>
    <scope>NUCLEOTIDE SEQUENCE [LARGE SCALE GENOMIC DNA]</scope>
    <source>
        <strain evidence="6 7">DSM 22362</strain>
    </source>
</reference>
<feature type="transmembrane region" description="Helical" evidence="5">
    <location>
        <begin position="213"/>
        <end position="233"/>
    </location>
</feature>
<feature type="transmembrane region" description="Helical" evidence="5">
    <location>
        <begin position="7"/>
        <end position="32"/>
    </location>
</feature>
<feature type="transmembrane region" description="Helical" evidence="5">
    <location>
        <begin position="149"/>
        <end position="178"/>
    </location>
</feature>
<dbReference type="Proteomes" id="UP000295197">
    <property type="component" value="Unassembled WGS sequence"/>
</dbReference>